<reference evidence="1" key="1">
    <citation type="submission" date="2022-08" db="EMBL/GenBank/DDBJ databases">
        <authorList>
            <person name="Kallberg Y."/>
            <person name="Tangrot J."/>
            <person name="Rosling A."/>
        </authorList>
    </citation>
    <scope>NUCLEOTIDE SEQUENCE</scope>
    <source>
        <strain evidence="1">Wild A</strain>
    </source>
</reference>
<name>A0A9W4X7T2_9GLOM</name>
<dbReference type="EMBL" id="CAMKVN010008666">
    <property type="protein sequence ID" value="CAI2192738.1"/>
    <property type="molecule type" value="Genomic_DNA"/>
</dbReference>
<sequence>CRSRIDNNIEMGVIPTEDSIQEVLMSCDALQESYNNPFAYLLKKFYNDNRLIVDNTGHPITLKHIHYLLIKAAYFDDQIKRSRQDAIDEVSRDLVDCSPTKFRIKCKKNQLTKMEGTSGKENDGYVMSTAAKELFDDWVIDQSLEEYDYRFLEDIMETSKASINNLEKEQEEEFLMKLP</sequence>
<accession>A0A9W4X7T2</accession>
<dbReference type="Proteomes" id="UP001153678">
    <property type="component" value="Unassembled WGS sequence"/>
</dbReference>
<proteinExistence type="predicted"/>
<dbReference type="AlphaFoldDB" id="A0A9W4X7T2"/>
<evidence type="ECO:0000313" key="2">
    <source>
        <dbReference type="Proteomes" id="UP001153678"/>
    </source>
</evidence>
<feature type="non-terminal residue" evidence="1">
    <location>
        <position position="179"/>
    </location>
</feature>
<evidence type="ECO:0000313" key="1">
    <source>
        <dbReference type="EMBL" id="CAI2192738.1"/>
    </source>
</evidence>
<protein>
    <submittedName>
        <fullName evidence="1">10722_t:CDS:1</fullName>
    </submittedName>
</protein>
<gene>
    <name evidence="1" type="ORF">FWILDA_LOCUS15727</name>
</gene>
<organism evidence="1 2">
    <name type="scientific">Funneliformis geosporum</name>
    <dbReference type="NCBI Taxonomy" id="1117311"/>
    <lineage>
        <taxon>Eukaryota</taxon>
        <taxon>Fungi</taxon>
        <taxon>Fungi incertae sedis</taxon>
        <taxon>Mucoromycota</taxon>
        <taxon>Glomeromycotina</taxon>
        <taxon>Glomeromycetes</taxon>
        <taxon>Glomerales</taxon>
        <taxon>Glomeraceae</taxon>
        <taxon>Funneliformis</taxon>
    </lineage>
</organism>
<keyword evidence="2" id="KW-1185">Reference proteome</keyword>
<comment type="caution">
    <text evidence="1">The sequence shown here is derived from an EMBL/GenBank/DDBJ whole genome shotgun (WGS) entry which is preliminary data.</text>
</comment>